<comment type="similarity">
    <text evidence="1">Belongs to the PPR family. PCMP-H subfamily.</text>
</comment>
<dbReference type="Pfam" id="PF01535">
    <property type="entry name" value="PPR"/>
    <property type="match status" value="1"/>
</dbReference>
<name>A0AA88R4R7_9ASTE</name>
<keyword evidence="2" id="KW-0677">Repeat</keyword>
<dbReference type="PANTHER" id="PTHR47926:SF362">
    <property type="entry name" value="DYW DOMAIN-CONTAINING PROTEIN"/>
    <property type="match status" value="1"/>
</dbReference>
<dbReference type="Gene3D" id="1.25.40.10">
    <property type="entry name" value="Tetratricopeptide repeat domain"/>
    <property type="match status" value="5"/>
</dbReference>
<reference evidence="5" key="1">
    <citation type="submission" date="2022-12" db="EMBL/GenBank/DDBJ databases">
        <title>Draft genome assemblies for two species of Escallonia (Escalloniales).</title>
        <authorList>
            <person name="Chanderbali A."/>
            <person name="Dervinis C."/>
            <person name="Anghel I."/>
            <person name="Soltis D."/>
            <person name="Soltis P."/>
            <person name="Zapata F."/>
        </authorList>
    </citation>
    <scope>NUCLEOTIDE SEQUENCE</scope>
    <source>
        <strain evidence="5">UCBG92.1500</strain>
        <tissue evidence="5">Leaf</tissue>
    </source>
</reference>
<dbReference type="InterPro" id="IPR046960">
    <property type="entry name" value="PPR_At4g14850-like_plant"/>
</dbReference>
<evidence type="ECO:0000313" key="5">
    <source>
        <dbReference type="EMBL" id="KAK2975156.1"/>
    </source>
</evidence>
<gene>
    <name evidence="5" type="ORF">RJ640_017369</name>
</gene>
<dbReference type="PROSITE" id="PS51375">
    <property type="entry name" value="PPR"/>
    <property type="match status" value="6"/>
</dbReference>
<dbReference type="Pfam" id="PF13041">
    <property type="entry name" value="PPR_2"/>
    <property type="match status" value="5"/>
</dbReference>
<dbReference type="AlphaFoldDB" id="A0AA88R4R7"/>
<organism evidence="5 6">
    <name type="scientific">Escallonia rubra</name>
    <dbReference type="NCBI Taxonomy" id="112253"/>
    <lineage>
        <taxon>Eukaryota</taxon>
        <taxon>Viridiplantae</taxon>
        <taxon>Streptophyta</taxon>
        <taxon>Embryophyta</taxon>
        <taxon>Tracheophyta</taxon>
        <taxon>Spermatophyta</taxon>
        <taxon>Magnoliopsida</taxon>
        <taxon>eudicotyledons</taxon>
        <taxon>Gunneridae</taxon>
        <taxon>Pentapetalae</taxon>
        <taxon>asterids</taxon>
        <taxon>campanulids</taxon>
        <taxon>Escalloniales</taxon>
        <taxon>Escalloniaceae</taxon>
        <taxon>Escallonia</taxon>
    </lineage>
</organism>
<dbReference type="InterPro" id="IPR046848">
    <property type="entry name" value="E_motif"/>
</dbReference>
<feature type="repeat" description="PPR" evidence="3">
    <location>
        <begin position="165"/>
        <end position="199"/>
    </location>
</feature>
<dbReference type="SUPFAM" id="SSF48452">
    <property type="entry name" value="TPR-like"/>
    <property type="match status" value="1"/>
</dbReference>
<dbReference type="GO" id="GO:0008270">
    <property type="term" value="F:zinc ion binding"/>
    <property type="evidence" value="ECO:0007669"/>
    <property type="project" value="InterPro"/>
</dbReference>
<dbReference type="InterPro" id="IPR011990">
    <property type="entry name" value="TPR-like_helical_dom_sf"/>
</dbReference>
<dbReference type="FunFam" id="1.25.40.10:FF:000031">
    <property type="entry name" value="Pentatricopeptide repeat-containing protein mitochondrial"/>
    <property type="match status" value="2"/>
</dbReference>
<dbReference type="FunFam" id="1.25.40.10:FF:000396">
    <property type="entry name" value="Pentatricopeptide repeat-containing protein At2g36730"/>
    <property type="match status" value="1"/>
</dbReference>
<feature type="repeat" description="PPR" evidence="3">
    <location>
        <begin position="266"/>
        <end position="300"/>
    </location>
</feature>
<dbReference type="Pfam" id="PF14432">
    <property type="entry name" value="DYW_deaminase"/>
    <property type="match status" value="1"/>
</dbReference>
<feature type="repeat" description="PPR" evidence="3">
    <location>
        <begin position="437"/>
        <end position="467"/>
    </location>
</feature>
<dbReference type="GO" id="GO:0003723">
    <property type="term" value="F:RNA binding"/>
    <property type="evidence" value="ECO:0007669"/>
    <property type="project" value="InterPro"/>
</dbReference>
<sequence length="875" mass="98208">MLLTTKTTILTNFWVHRSQRDVSLGRENGVLFFNPSSRISILSPGVNKSCTINCGSLSLNRTINHQILDRNVEICRFCEVGNLKNAMELFSLSENIDLDSRTYCTMLQLCAELKSLRDGQRVHSFIRSKGVEIDSILGVKLVFMYVNCGDLEAGRRVFDKVANEKVFLWNLMINEYAKIGNFQESIFLFQKMQELGVEVNSHTFSCVLKCFGAVGRVVEGERAHGYLLKMGFGSYNTVVNSLISFYFKCGRIGSAGKLFDELTDRDVITWNSMISGYIANGFNEKGIEVFIEMLGFGVEVDLVTAVCVLAACANIGSLSLTKALHAYGTKARFDSKMKFTNTLLDVYSKCGDMDSAICVFENMGERSVVSWTSMIAGYAREGTSAEAICLFRDMNKEGIHPDNFIVTSVLHACACNGSLENGKEVHNYIRENNMQSSLFVSNALMDMYAKCGSMEDALLVFSQMPSKDIVSWNTMIGGYSKNSLPNEALKLFVEMQRDLKPDSVTMTCILPACASLAALDKGREMHGQILRNGFSSDRYVTNALVDMYVKCGVLVLARSLFDMIHVKDLVSWTVMIAGYGMHGFGREAIATFSEMRRAGVEPDEVSFVSILYACSHSGLLDEGWRLYNIMVHDCKIKSKLEHYACMVDLFARAGKLSEAYKFITNMPIQPDATVWGALLCGCRIYHDVKLAEKVAEHVFDLEPENTGYYVLLANIYTEAEKWEEVKKLRERIGRRGLRKNPGCSWIEIKGSVHIFVAGDNAHPQAKRIETFLKKFRTRMKEEGYFPKMKYALINADEMEKEAALCGHSEKLAVAFGVLNLPPGKTIRVSKNLRVCGDCHEMIKFMSEKVGSEIVLRDSNRFHHFKDGCCSCRGYW</sequence>
<dbReference type="Pfam" id="PF20431">
    <property type="entry name" value="E_motif"/>
    <property type="match status" value="1"/>
</dbReference>
<dbReference type="InterPro" id="IPR032867">
    <property type="entry name" value="DYW_dom"/>
</dbReference>
<dbReference type="FunFam" id="1.25.40.10:FF:000366">
    <property type="entry name" value="Pentatricopeptide (PPR) repeat-containing protein"/>
    <property type="match status" value="1"/>
</dbReference>
<evidence type="ECO:0000256" key="3">
    <source>
        <dbReference type="PROSITE-ProRule" id="PRU00708"/>
    </source>
</evidence>
<evidence type="ECO:0000259" key="4">
    <source>
        <dbReference type="Pfam" id="PF14432"/>
    </source>
</evidence>
<comment type="caution">
    <text evidence="5">The sequence shown here is derived from an EMBL/GenBank/DDBJ whole genome shotgun (WGS) entry which is preliminary data.</text>
</comment>
<feature type="repeat" description="PPR" evidence="3">
    <location>
        <begin position="367"/>
        <end position="401"/>
    </location>
</feature>
<evidence type="ECO:0000313" key="6">
    <source>
        <dbReference type="Proteomes" id="UP001187471"/>
    </source>
</evidence>
<dbReference type="PANTHER" id="PTHR47926">
    <property type="entry name" value="PENTATRICOPEPTIDE REPEAT-CONTAINING PROTEIN"/>
    <property type="match status" value="1"/>
</dbReference>
<evidence type="ECO:0000256" key="1">
    <source>
        <dbReference type="ARBA" id="ARBA00006643"/>
    </source>
</evidence>
<feature type="domain" description="DYW" evidence="4">
    <location>
        <begin position="783"/>
        <end position="875"/>
    </location>
</feature>
<dbReference type="GO" id="GO:0009451">
    <property type="term" value="P:RNA modification"/>
    <property type="evidence" value="ECO:0007669"/>
    <property type="project" value="InterPro"/>
</dbReference>
<proteinExistence type="inferred from homology"/>
<feature type="repeat" description="PPR" evidence="3">
    <location>
        <begin position="468"/>
        <end position="498"/>
    </location>
</feature>
<keyword evidence="6" id="KW-1185">Reference proteome</keyword>
<dbReference type="EMBL" id="JAVXUO010002227">
    <property type="protein sequence ID" value="KAK2975156.1"/>
    <property type="molecule type" value="Genomic_DNA"/>
</dbReference>
<evidence type="ECO:0000256" key="2">
    <source>
        <dbReference type="ARBA" id="ARBA00022737"/>
    </source>
</evidence>
<accession>A0AA88R4R7</accession>
<feature type="repeat" description="PPR" evidence="3">
    <location>
        <begin position="568"/>
        <end position="602"/>
    </location>
</feature>
<dbReference type="FunFam" id="1.25.40.10:FF:000073">
    <property type="entry name" value="Pentatricopeptide repeat-containing protein chloroplastic"/>
    <property type="match status" value="1"/>
</dbReference>
<protein>
    <recommendedName>
        <fullName evidence="4">DYW domain-containing protein</fullName>
    </recommendedName>
</protein>
<dbReference type="NCBIfam" id="TIGR00756">
    <property type="entry name" value="PPR"/>
    <property type="match status" value="7"/>
</dbReference>
<dbReference type="Proteomes" id="UP001187471">
    <property type="component" value="Unassembled WGS sequence"/>
</dbReference>
<dbReference type="InterPro" id="IPR002885">
    <property type="entry name" value="PPR_rpt"/>
</dbReference>